<dbReference type="Proteomes" id="UP000181790">
    <property type="component" value="Unassembled WGS sequence"/>
</dbReference>
<protein>
    <submittedName>
        <fullName evidence="2">Uncharacterized protein</fullName>
    </submittedName>
</protein>
<accession>A0A1S2VEZ7</accession>
<reference evidence="2 3" key="1">
    <citation type="submission" date="2016-10" db="EMBL/GenBank/DDBJ databases">
        <title>Arsenicibacter rosenii gen. nov., sp. nov., an efficient arsenic-methylating bacterium isolated from an arsenic-contaminated paddy soil.</title>
        <authorList>
            <person name="Huang K."/>
        </authorList>
    </citation>
    <scope>NUCLEOTIDE SEQUENCE [LARGE SCALE GENOMIC DNA]</scope>
    <source>
        <strain evidence="2 3">SM-1</strain>
    </source>
</reference>
<proteinExistence type="predicted"/>
<gene>
    <name evidence="2" type="ORF">BLX24_22635</name>
</gene>
<evidence type="ECO:0000313" key="3">
    <source>
        <dbReference type="Proteomes" id="UP000181790"/>
    </source>
</evidence>
<feature type="region of interest" description="Disordered" evidence="1">
    <location>
        <begin position="89"/>
        <end position="121"/>
    </location>
</feature>
<keyword evidence="3" id="KW-1185">Reference proteome</keyword>
<dbReference type="EMBL" id="MORL01000018">
    <property type="protein sequence ID" value="OIN56776.1"/>
    <property type="molecule type" value="Genomic_DNA"/>
</dbReference>
<evidence type="ECO:0000256" key="1">
    <source>
        <dbReference type="SAM" id="MobiDB-lite"/>
    </source>
</evidence>
<name>A0A1S2VEZ7_9BACT</name>
<sequence>MRALLLIGWLSGLILFTLLELRAPDHPAAALPPQTRLYAPADAGPDLYCHVSDRITVRFGQLVDNLMPLDSVIHRSPCAVIIQPGYTSYRPRSQVANPDSALTDTRKRRWVEMPDDSPQLT</sequence>
<evidence type="ECO:0000313" key="2">
    <source>
        <dbReference type="EMBL" id="OIN56776.1"/>
    </source>
</evidence>
<comment type="caution">
    <text evidence="2">The sequence shown here is derived from an EMBL/GenBank/DDBJ whole genome shotgun (WGS) entry which is preliminary data.</text>
</comment>
<dbReference type="AlphaFoldDB" id="A0A1S2VEZ7"/>
<organism evidence="2 3">
    <name type="scientific">Arsenicibacter rosenii</name>
    <dbReference type="NCBI Taxonomy" id="1750698"/>
    <lineage>
        <taxon>Bacteria</taxon>
        <taxon>Pseudomonadati</taxon>
        <taxon>Bacteroidota</taxon>
        <taxon>Cytophagia</taxon>
        <taxon>Cytophagales</taxon>
        <taxon>Spirosomataceae</taxon>
        <taxon>Arsenicibacter</taxon>
    </lineage>
</organism>
<feature type="compositionally biased region" description="Polar residues" evidence="1">
    <location>
        <begin position="90"/>
        <end position="103"/>
    </location>
</feature>
<dbReference type="RefSeq" id="WP_071505502.1">
    <property type="nucleotide sequence ID" value="NZ_MORL01000018.1"/>
</dbReference>